<dbReference type="SUPFAM" id="SSF100879">
    <property type="entry name" value="Lesion bypass DNA polymerase (Y-family), little finger domain"/>
    <property type="match status" value="1"/>
</dbReference>
<dbReference type="Pfam" id="PF11799">
    <property type="entry name" value="IMS_C"/>
    <property type="match status" value="1"/>
</dbReference>
<dbReference type="Pfam" id="PF11798">
    <property type="entry name" value="IMS_HHH"/>
    <property type="match status" value="1"/>
</dbReference>
<dbReference type="SUPFAM" id="SSF56672">
    <property type="entry name" value="DNA/RNA polymerases"/>
    <property type="match status" value="1"/>
</dbReference>
<comment type="similarity">
    <text evidence="1">Belongs to the DNA polymerase type-Y family.</text>
</comment>
<organism evidence="3 4">
    <name type="scientific">Eiseniibacteriota bacterium</name>
    <dbReference type="NCBI Taxonomy" id="2212470"/>
    <lineage>
        <taxon>Bacteria</taxon>
        <taxon>Candidatus Eiseniibacteriota</taxon>
    </lineage>
</organism>
<dbReference type="Pfam" id="PF00817">
    <property type="entry name" value="IMS"/>
    <property type="match status" value="1"/>
</dbReference>
<sequence length="422" mass="46511">MAVGVRDVRGVAGAPVWRDHPAYLHLDIDAFFASVEQVRNPRLRSLPVIVGTGVIASCSYEARRYGLAAGMPLSQAQRLCPEAVVLPGHAQVYRCFAEELFALTVQLGPAVETYLDEAYIDITGTGSLHGDFLKAGQWLRLEARRRTGLNVSVGIGSSRMTAKMVTRRVKPDGIGFLPPGAVSDFMAALPVTEIPGVGHATGRILKRLGVQTVEDLRRLPEPALRDLLGPAARVLHQRAWGLDTRPVNRREIPGSIRRESSLEEPTIEEEKIVGMLHYLCERALLEVRRQSLAARHCMVFVNYVDGPGEKRRVRLESPVSSQGVVFHAARKLLMPLLKRRAAVMHLGLQLSGFGSCPGEQQSLLPLEDGDDPVESIDLDRSIDRVRERFGFSSLVRGPSLELMGHLPRDAHGYVLRTPCLTR</sequence>
<dbReference type="PANTHER" id="PTHR11076">
    <property type="entry name" value="DNA REPAIR POLYMERASE UMUC / TRANSFERASE FAMILY MEMBER"/>
    <property type="match status" value="1"/>
</dbReference>
<proteinExistence type="inferred from homology"/>
<dbReference type="GO" id="GO:0003887">
    <property type="term" value="F:DNA-directed DNA polymerase activity"/>
    <property type="evidence" value="ECO:0007669"/>
    <property type="project" value="InterPro"/>
</dbReference>
<dbReference type="InterPro" id="IPR043128">
    <property type="entry name" value="Rev_trsase/Diguanyl_cyclase"/>
</dbReference>
<dbReference type="InterPro" id="IPR022880">
    <property type="entry name" value="DNApol_IV"/>
</dbReference>
<reference evidence="3" key="1">
    <citation type="submission" date="2021-05" db="EMBL/GenBank/DDBJ databases">
        <title>Energy efficiency and biological interactions define the core microbiome of deep oligotrophic groundwater.</title>
        <authorList>
            <person name="Mehrshad M."/>
            <person name="Lopez-Fernandez M."/>
            <person name="Bell E."/>
            <person name="Bernier-Latmani R."/>
            <person name="Bertilsson S."/>
            <person name="Dopson M."/>
        </authorList>
    </citation>
    <scope>NUCLEOTIDE SEQUENCE</scope>
    <source>
        <strain evidence="3">Modern_marine.mb.64</strain>
    </source>
</reference>
<dbReference type="InterPro" id="IPR024728">
    <property type="entry name" value="PolY_HhH_motif"/>
</dbReference>
<dbReference type="Proteomes" id="UP000777784">
    <property type="component" value="Unassembled WGS sequence"/>
</dbReference>
<evidence type="ECO:0000256" key="1">
    <source>
        <dbReference type="ARBA" id="ARBA00010945"/>
    </source>
</evidence>
<dbReference type="Gene3D" id="3.30.1490.100">
    <property type="entry name" value="DNA polymerase, Y-family, little finger domain"/>
    <property type="match status" value="1"/>
</dbReference>
<dbReference type="InterPro" id="IPR017961">
    <property type="entry name" value="DNA_pol_Y-fam_little_finger"/>
</dbReference>
<dbReference type="GO" id="GO:0009432">
    <property type="term" value="P:SOS response"/>
    <property type="evidence" value="ECO:0007669"/>
    <property type="project" value="TreeGrafter"/>
</dbReference>
<dbReference type="EMBL" id="JAHJDP010000061">
    <property type="protein sequence ID" value="MBU2691399.1"/>
    <property type="molecule type" value="Genomic_DNA"/>
</dbReference>
<feature type="domain" description="UmuC" evidence="2">
    <location>
        <begin position="23"/>
        <end position="198"/>
    </location>
</feature>
<dbReference type="AlphaFoldDB" id="A0A948S057"/>
<dbReference type="InterPro" id="IPR036775">
    <property type="entry name" value="DNA_pol_Y-fam_lit_finger_sf"/>
</dbReference>
<evidence type="ECO:0000259" key="2">
    <source>
        <dbReference type="PROSITE" id="PS50173"/>
    </source>
</evidence>
<dbReference type="Gene3D" id="3.40.1170.60">
    <property type="match status" value="1"/>
</dbReference>
<dbReference type="PROSITE" id="PS50173">
    <property type="entry name" value="UMUC"/>
    <property type="match status" value="1"/>
</dbReference>
<name>A0A948S057_UNCEI</name>
<dbReference type="InterPro" id="IPR043502">
    <property type="entry name" value="DNA/RNA_pol_sf"/>
</dbReference>
<dbReference type="PANTHER" id="PTHR11076:SF33">
    <property type="entry name" value="DNA POLYMERASE KAPPA"/>
    <property type="match status" value="1"/>
</dbReference>
<evidence type="ECO:0000313" key="3">
    <source>
        <dbReference type="EMBL" id="MBU2691399.1"/>
    </source>
</evidence>
<protein>
    <submittedName>
        <fullName evidence="3">DNA polymerase IV</fullName>
    </submittedName>
</protein>
<dbReference type="GO" id="GO:0006281">
    <property type="term" value="P:DNA repair"/>
    <property type="evidence" value="ECO:0007669"/>
    <property type="project" value="InterPro"/>
</dbReference>
<dbReference type="CDD" id="cd03586">
    <property type="entry name" value="PolY_Pol_IV_kappa"/>
    <property type="match status" value="1"/>
</dbReference>
<dbReference type="Gene3D" id="3.30.70.270">
    <property type="match status" value="1"/>
</dbReference>
<dbReference type="GO" id="GO:0042276">
    <property type="term" value="P:error-prone translesion synthesis"/>
    <property type="evidence" value="ECO:0007669"/>
    <property type="project" value="TreeGrafter"/>
</dbReference>
<dbReference type="GO" id="GO:0005829">
    <property type="term" value="C:cytosol"/>
    <property type="evidence" value="ECO:0007669"/>
    <property type="project" value="TreeGrafter"/>
</dbReference>
<dbReference type="Gene3D" id="1.10.150.20">
    <property type="entry name" value="5' to 3' exonuclease, C-terminal subdomain"/>
    <property type="match status" value="1"/>
</dbReference>
<dbReference type="InterPro" id="IPR050116">
    <property type="entry name" value="DNA_polymerase-Y"/>
</dbReference>
<gene>
    <name evidence="3" type="ORF">KJ970_10780</name>
</gene>
<dbReference type="InterPro" id="IPR001126">
    <property type="entry name" value="UmuC"/>
</dbReference>
<evidence type="ECO:0000313" key="4">
    <source>
        <dbReference type="Proteomes" id="UP000777784"/>
    </source>
</evidence>
<dbReference type="GO" id="GO:0003684">
    <property type="term" value="F:damaged DNA binding"/>
    <property type="evidence" value="ECO:0007669"/>
    <property type="project" value="InterPro"/>
</dbReference>
<comment type="caution">
    <text evidence="3">The sequence shown here is derived from an EMBL/GenBank/DDBJ whole genome shotgun (WGS) entry which is preliminary data.</text>
</comment>
<accession>A0A948S057</accession>